<dbReference type="AlphaFoldDB" id="A0A137P5C9"/>
<sequence>MLLLKRSFNLFMESDKFRFKNDNNDKSVRCFKVNFYTINRDELKSISDRLKKVEDTLDDLITGSSFYFEEGKDINRNKNESCDKVIVNLNHFRILKYEDYQKQLMRFYFIYQYYYTSLSMFSINEHYECMNRFHNKPPTYLVYAILSKSSLNSPCSQLYTKNLDYFDYYYELSVKYLNISMSNSEIDIYMLHTLLILMWIDENLNRQYISMSRVFNCVKLVQAMGLDIGDLNLNAKKANLSKFNLIKLLSIIDYNNNEVSKIFNLPKTNIFKRLDHSNYIKQIEEKNNKFLDQSSSLIPKEYYLTYEANEFYLNFHLTHINPLERDLSNKSVALITRNVSS</sequence>
<evidence type="ECO:0000313" key="2">
    <source>
        <dbReference type="Proteomes" id="UP000070444"/>
    </source>
</evidence>
<evidence type="ECO:0008006" key="3">
    <source>
        <dbReference type="Google" id="ProtNLM"/>
    </source>
</evidence>
<dbReference type="Proteomes" id="UP000070444">
    <property type="component" value="Unassembled WGS sequence"/>
</dbReference>
<keyword evidence="2" id="KW-1185">Reference proteome</keyword>
<reference evidence="1 2" key="1">
    <citation type="journal article" date="2015" name="Genome Biol. Evol.">
        <title>Phylogenomic analyses indicate that early fungi evolved digesting cell walls of algal ancestors of land plants.</title>
        <authorList>
            <person name="Chang Y."/>
            <person name="Wang S."/>
            <person name="Sekimoto S."/>
            <person name="Aerts A.L."/>
            <person name="Choi C."/>
            <person name="Clum A."/>
            <person name="LaButti K.M."/>
            <person name="Lindquist E.A."/>
            <person name="Yee Ngan C."/>
            <person name="Ohm R.A."/>
            <person name="Salamov A.A."/>
            <person name="Grigoriev I.V."/>
            <person name="Spatafora J.W."/>
            <person name="Berbee M.L."/>
        </authorList>
    </citation>
    <scope>NUCLEOTIDE SEQUENCE [LARGE SCALE GENOMIC DNA]</scope>
    <source>
        <strain evidence="1 2">NRRL 28638</strain>
    </source>
</reference>
<accession>A0A137P5C9</accession>
<name>A0A137P5C9_CONC2</name>
<gene>
    <name evidence="1" type="ORF">CONCODRAFT_70861</name>
</gene>
<proteinExistence type="predicted"/>
<dbReference type="EMBL" id="KQ964509">
    <property type="protein sequence ID" value="KXN70222.1"/>
    <property type="molecule type" value="Genomic_DNA"/>
</dbReference>
<protein>
    <recommendedName>
        <fullName evidence="3">Transcription factor domain-containing protein</fullName>
    </recommendedName>
</protein>
<evidence type="ECO:0000313" key="1">
    <source>
        <dbReference type="EMBL" id="KXN70222.1"/>
    </source>
</evidence>
<organism evidence="1 2">
    <name type="scientific">Conidiobolus coronatus (strain ATCC 28846 / CBS 209.66 / NRRL 28638)</name>
    <name type="common">Delacroixia coronata</name>
    <dbReference type="NCBI Taxonomy" id="796925"/>
    <lineage>
        <taxon>Eukaryota</taxon>
        <taxon>Fungi</taxon>
        <taxon>Fungi incertae sedis</taxon>
        <taxon>Zoopagomycota</taxon>
        <taxon>Entomophthoromycotina</taxon>
        <taxon>Entomophthoromycetes</taxon>
        <taxon>Entomophthorales</taxon>
        <taxon>Ancylistaceae</taxon>
        <taxon>Conidiobolus</taxon>
    </lineage>
</organism>